<comment type="caution">
    <text evidence="1">The sequence shown here is derived from an EMBL/GenBank/DDBJ whole genome shotgun (WGS) entry which is preliminary data.</text>
</comment>
<gene>
    <name evidence="1" type="ORF">SAMN04488089_11075</name>
</gene>
<dbReference type="Proteomes" id="UP000183496">
    <property type="component" value="Unassembled WGS sequence"/>
</dbReference>
<organism evidence="1 2">
    <name type="scientific">Myroides profundi</name>
    <dbReference type="NCBI Taxonomy" id="480520"/>
    <lineage>
        <taxon>Bacteria</taxon>
        <taxon>Pseudomonadati</taxon>
        <taxon>Bacteroidota</taxon>
        <taxon>Flavobacteriia</taxon>
        <taxon>Flavobacteriales</taxon>
        <taxon>Flavobacteriaceae</taxon>
        <taxon>Myroides</taxon>
    </lineage>
</organism>
<reference evidence="1 2" key="1">
    <citation type="submission" date="2016-10" db="EMBL/GenBank/DDBJ databases">
        <authorList>
            <person name="Varghese N."/>
            <person name="Submissions S."/>
        </authorList>
    </citation>
    <scope>NUCLEOTIDE SEQUENCE [LARGE SCALE GENOMIC DNA]</scope>
    <source>
        <strain evidence="2">DSM 19823 / KCTC 23066 / CCTCC M 208030 / D25</strain>
    </source>
</reference>
<proteinExistence type="predicted"/>
<name>A0AAJ5BEJ7_MYRPR</name>
<sequence length="287" mass="34460">MYGTISNKNLAIGYSEIYKLRRMSFKKELTLLYIEGVEEFFYQQIKSLNKLDCPLCVKPFSNFWLSYEFYTKGVTSSRKVHVFDVLKECDLKYNVFYIEDLLPYVLKKMESSWLSFSQCYRQQYIRDIRFNNDDLDNLVQGSQSSTVNLLKELEIIDWDLKGEMDRRLGLSIKLLLILQRKFNKKTLKLEDVTEVESYFKKNDFELTDIIVAKYYSRYVKRMCSFWNACLSKEEGINLFDIIREGSSIEDIDKRFIIVINKMEELWVACDHIYTMYHIRTIRKQYML</sequence>
<protein>
    <submittedName>
        <fullName evidence="1">Uncharacterized protein</fullName>
    </submittedName>
</protein>
<evidence type="ECO:0000313" key="1">
    <source>
        <dbReference type="EMBL" id="SER17189.1"/>
    </source>
</evidence>
<dbReference type="EMBL" id="FOFY01000010">
    <property type="protein sequence ID" value="SER17189.1"/>
    <property type="molecule type" value="Genomic_DNA"/>
</dbReference>
<dbReference type="KEGG" id="mpw:MPR_1188"/>
<evidence type="ECO:0000313" key="2">
    <source>
        <dbReference type="Proteomes" id="UP000183496"/>
    </source>
</evidence>
<dbReference type="RefSeq" id="WP_041890189.1">
    <property type="nucleotide sequence ID" value="NZ_CP010817.1"/>
</dbReference>
<accession>A0AAJ5BEJ7</accession>
<keyword evidence="2" id="KW-1185">Reference proteome</keyword>
<dbReference type="AlphaFoldDB" id="A0AAJ5BEJ7"/>